<proteinExistence type="predicted"/>
<name>A0A4C1XFT6_EUMVA</name>
<evidence type="ECO:0000313" key="1">
    <source>
        <dbReference type="EMBL" id="GBP62801.1"/>
    </source>
</evidence>
<reference evidence="1 2" key="1">
    <citation type="journal article" date="2019" name="Commun. Biol.">
        <title>The bagworm genome reveals a unique fibroin gene that provides high tensile strength.</title>
        <authorList>
            <person name="Kono N."/>
            <person name="Nakamura H."/>
            <person name="Ohtoshi R."/>
            <person name="Tomita M."/>
            <person name="Numata K."/>
            <person name="Arakawa K."/>
        </authorList>
    </citation>
    <scope>NUCLEOTIDE SEQUENCE [LARGE SCALE GENOMIC DNA]</scope>
</reference>
<keyword evidence="2" id="KW-1185">Reference proteome</keyword>
<dbReference type="EMBL" id="BGZK01000850">
    <property type="protein sequence ID" value="GBP62801.1"/>
    <property type="molecule type" value="Genomic_DNA"/>
</dbReference>
<dbReference type="Proteomes" id="UP000299102">
    <property type="component" value="Unassembled WGS sequence"/>
</dbReference>
<dbReference type="AlphaFoldDB" id="A0A4C1XFT6"/>
<organism evidence="1 2">
    <name type="scientific">Eumeta variegata</name>
    <name type="common">Bagworm moth</name>
    <name type="synonym">Eumeta japonica</name>
    <dbReference type="NCBI Taxonomy" id="151549"/>
    <lineage>
        <taxon>Eukaryota</taxon>
        <taxon>Metazoa</taxon>
        <taxon>Ecdysozoa</taxon>
        <taxon>Arthropoda</taxon>
        <taxon>Hexapoda</taxon>
        <taxon>Insecta</taxon>
        <taxon>Pterygota</taxon>
        <taxon>Neoptera</taxon>
        <taxon>Endopterygota</taxon>
        <taxon>Lepidoptera</taxon>
        <taxon>Glossata</taxon>
        <taxon>Ditrysia</taxon>
        <taxon>Tineoidea</taxon>
        <taxon>Psychidae</taxon>
        <taxon>Oiketicinae</taxon>
        <taxon>Eumeta</taxon>
    </lineage>
</organism>
<evidence type="ECO:0000313" key="2">
    <source>
        <dbReference type="Proteomes" id="UP000299102"/>
    </source>
</evidence>
<sequence>MVEELQALFTPSVLKSSYDQLLTPKSTWLVFPQYSNFFLSSGFFPEEATVQHAYRTYHQVQKWLGVDKNPTIWERTSNQQGFFSVTYVKDPAPQTLLQFISCKCRK</sequence>
<protein>
    <submittedName>
        <fullName evidence="1">Uncharacterized protein</fullName>
    </submittedName>
</protein>
<gene>
    <name evidence="1" type="ORF">EVAR_50630_1</name>
</gene>
<accession>A0A4C1XFT6</accession>
<comment type="caution">
    <text evidence="1">The sequence shown here is derived from an EMBL/GenBank/DDBJ whole genome shotgun (WGS) entry which is preliminary data.</text>
</comment>
<dbReference type="OrthoDB" id="8195485at2759"/>